<dbReference type="InterPro" id="IPR018488">
    <property type="entry name" value="cNMP-bd_CS"/>
</dbReference>
<comment type="caution">
    <text evidence="3">The sequence shown here is derived from an EMBL/GenBank/DDBJ whole genome shotgun (WGS) entry which is preliminary data.</text>
</comment>
<dbReference type="PROSITE" id="PS00889">
    <property type="entry name" value="CNMP_BINDING_2"/>
    <property type="match status" value="1"/>
</dbReference>
<dbReference type="PANTHER" id="PTHR23011">
    <property type="entry name" value="CYCLIC NUCLEOTIDE-BINDING DOMAIN CONTAINING PROTEIN"/>
    <property type="match status" value="1"/>
</dbReference>
<feature type="domain" description="Cyclic nucleotide-binding" evidence="2">
    <location>
        <begin position="276"/>
        <end position="348"/>
    </location>
</feature>
<dbReference type="CDD" id="cd00038">
    <property type="entry name" value="CAP_ED"/>
    <property type="match status" value="1"/>
</dbReference>
<dbReference type="InterPro" id="IPR014710">
    <property type="entry name" value="RmlC-like_jellyroll"/>
</dbReference>
<feature type="domain" description="Cyclic nucleotide-binding" evidence="2">
    <location>
        <begin position="212"/>
        <end position="273"/>
    </location>
</feature>
<dbReference type="SUPFAM" id="SSF51206">
    <property type="entry name" value="cAMP-binding domain-like"/>
    <property type="match status" value="2"/>
</dbReference>
<dbReference type="AlphaFoldDB" id="A0AAE0KZC9"/>
<feature type="region of interest" description="Disordered" evidence="1">
    <location>
        <begin position="566"/>
        <end position="601"/>
    </location>
</feature>
<evidence type="ECO:0000313" key="4">
    <source>
        <dbReference type="Proteomes" id="UP001190700"/>
    </source>
</evidence>
<protein>
    <recommendedName>
        <fullName evidence="2">Cyclic nucleotide-binding domain-containing protein</fullName>
    </recommendedName>
</protein>
<reference evidence="3 4" key="1">
    <citation type="journal article" date="2015" name="Genome Biol. Evol.">
        <title>Comparative Genomics of a Bacterivorous Green Alga Reveals Evolutionary Causalities and Consequences of Phago-Mixotrophic Mode of Nutrition.</title>
        <authorList>
            <person name="Burns J.A."/>
            <person name="Paasch A."/>
            <person name="Narechania A."/>
            <person name="Kim E."/>
        </authorList>
    </citation>
    <scope>NUCLEOTIDE SEQUENCE [LARGE SCALE GENOMIC DNA]</scope>
    <source>
        <strain evidence="3 4">PLY_AMNH</strain>
    </source>
</reference>
<dbReference type="Proteomes" id="UP001190700">
    <property type="component" value="Unassembled WGS sequence"/>
</dbReference>
<feature type="domain" description="Cyclic nucleotide-binding" evidence="2">
    <location>
        <begin position="47"/>
        <end position="92"/>
    </location>
</feature>
<dbReference type="EMBL" id="LGRX02013169">
    <property type="protein sequence ID" value="KAK3266356.1"/>
    <property type="molecule type" value="Genomic_DNA"/>
</dbReference>
<accession>A0AAE0KZC9</accession>
<organism evidence="3 4">
    <name type="scientific">Cymbomonas tetramitiformis</name>
    <dbReference type="NCBI Taxonomy" id="36881"/>
    <lineage>
        <taxon>Eukaryota</taxon>
        <taxon>Viridiplantae</taxon>
        <taxon>Chlorophyta</taxon>
        <taxon>Pyramimonadophyceae</taxon>
        <taxon>Pyramimonadales</taxon>
        <taxon>Pyramimonadaceae</taxon>
        <taxon>Cymbomonas</taxon>
    </lineage>
</organism>
<evidence type="ECO:0000313" key="3">
    <source>
        <dbReference type="EMBL" id="KAK3266356.1"/>
    </source>
</evidence>
<name>A0AAE0KZC9_9CHLO</name>
<proteinExistence type="predicted"/>
<evidence type="ECO:0000256" key="1">
    <source>
        <dbReference type="SAM" id="MobiDB-lite"/>
    </source>
</evidence>
<dbReference type="PANTHER" id="PTHR23011:SF28">
    <property type="entry name" value="CYCLIC NUCLEOTIDE-BINDING DOMAIN CONTAINING PROTEIN"/>
    <property type="match status" value="1"/>
</dbReference>
<evidence type="ECO:0000259" key="2">
    <source>
        <dbReference type="PROSITE" id="PS50042"/>
    </source>
</evidence>
<sequence length="771" mass="84749">MDTEDKVKHAKLVGRCLECVNAAPEDRTKKLMAPVLEFMKGIFKRFDLAEAEKAELVRRMTLEAFNPGDYVMQMGERGDKWYIVLQGSLMVFVPNFQLQDLGKKANTAAAEECLETREKLIAQYKKDFGPPLRRSSKCSLPRSAGYSMESATTLRQKRAIIYFELLGHLQQATVGALPSFLEDINIPSMFNEELNAIVPANKNTESEWWAGVATLKEKMAFGELALIQDVPRTATIGCQERTLLLVVSKEDYQVIKNGVPTKRLQERQEFLRGVSAFRELSDPLVMYIASNMHNRQVERGTKICVKDQPLIEVSLIRQGVCKVVAQQSESGVQIGTRRRSGRFQQLAVAILGPYSFISDLDALSGCEHHSMTVMAESTTVELYCMSAKRFVGTLPRGLLDHLRNLGRQKISLRAKHQRNIDDAVSAMLPRPPEGPREAKRHSFKNINLESVIKSSIQPLGCPAAAVCMGSYDQGPLRASGALTERARPSGCYVASTHKGAPLCELPLASLRASDSAVLSSHGASTHRAHVLLRSASSIPSLFTTPTQPQSVRRCFSGVPLIPSIQPQGIHGYLTGDDPPPQDEQPAGHHHHSGTSQPRLLPNAEVSIGADRSPLMMIQPSAEEQGSTSNFLPTPPLILNLCARTPTSKRLQSHGTLKVQNDEAPLQRAKLLLPLKSQEAVENLMTSVQRLPSATMRSVPFAPEKAGSASVVPTRERSLGCTTALLPTNLPKWYIACRGPPAKIISSGSITQPRERIVRVSDELDFDGVPLM</sequence>
<dbReference type="Gene3D" id="2.60.120.10">
    <property type="entry name" value="Jelly Rolls"/>
    <property type="match status" value="3"/>
</dbReference>
<dbReference type="InterPro" id="IPR018490">
    <property type="entry name" value="cNMP-bd_dom_sf"/>
</dbReference>
<dbReference type="InterPro" id="IPR000595">
    <property type="entry name" value="cNMP-bd_dom"/>
</dbReference>
<dbReference type="PROSITE" id="PS50042">
    <property type="entry name" value="CNMP_BINDING_3"/>
    <property type="match status" value="3"/>
</dbReference>
<keyword evidence="4" id="KW-1185">Reference proteome</keyword>
<gene>
    <name evidence="3" type="ORF">CYMTET_25014</name>
</gene>
<dbReference type="PRINTS" id="PR00103">
    <property type="entry name" value="CAMPKINASE"/>
</dbReference>